<name>A0ABQ9DWP9_TEGGR</name>
<protein>
    <recommendedName>
        <fullName evidence="1">DDE-1 domain-containing protein</fullName>
    </recommendedName>
</protein>
<accession>A0ABQ9DWP9</accession>
<reference evidence="2 3" key="1">
    <citation type="submission" date="2022-12" db="EMBL/GenBank/DDBJ databases">
        <title>Chromosome-level genome of Tegillarca granosa.</title>
        <authorList>
            <person name="Kim J."/>
        </authorList>
    </citation>
    <scope>NUCLEOTIDE SEQUENCE [LARGE SCALE GENOMIC DNA]</scope>
    <source>
        <strain evidence="2">Teg-2019</strain>
        <tissue evidence="2">Adductor muscle</tissue>
    </source>
</reference>
<evidence type="ECO:0000313" key="3">
    <source>
        <dbReference type="Proteomes" id="UP001217089"/>
    </source>
</evidence>
<dbReference type="PANTHER" id="PTHR19303">
    <property type="entry name" value="TRANSPOSON"/>
    <property type="match status" value="1"/>
</dbReference>
<evidence type="ECO:0000259" key="1">
    <source>
        <dbReference type="Pfam" id="PF03184"/>
    </source>
</evidence>
<dbReference type="PANTHER" id="PTHR19303:SF74">
    <property type="entry name" value="POGO TRANSPOSABLE ELEMENT WITH KRAB DOMAIN"/>
    <property type="match status" value="1"/>
</dbReference>
<dbReference type="EMBL" id="JARBDR010000923">
    <property type="protein sequence ID" value="KAJ8297694.1"/>
    <property type="molecule type" value="Genomic_DNA"/>
</dbReference>
<dbReference type="InterPro" id="IPR050863">
    <property type="entry name" value="CenT-Element_Derived"/>
</dbReference>
<organism evidence="2 3">
    <name type="scientific">Tegillarca granosa</name>
    <name type="common">Malaysian cockle</name>
    <name type="synonym">Anadara granosa</name>
    <dbReference type="NCBI Taxonomy" id="220873"/>
    <lineage>
        <taxon>Eukaryota</taxon>
        <taxon>Metazoa</taxon>
        <taxon>Spiralia</taxon>
        <taxon>Lophotrochozoa</taxon>
        <taxon>Mollusca</taxon>
        <taxon>Bivalvia</taxon>
        <taxon>Autobranchia</taxon>
        <taxon>Pteriomorphia</taxon>
        <taxon>Arcoida</taxon>
        <taxon>Arcoidea</taxon>
        <taxon>Arcidae</taxon>
        <taxon>Tegillarca</taxon>
    </lineage>
</organism>
<sequence length="265" mass="30008">MCSTRKDSCSWLNNDGAPEWFYNFICRWPEMHIRKPSSLTELRAKATSPECINKYFTELDRIVTKYDLKDKSHLIYNVDEKGINTGGTRPPNIVTSKEKVAQVVTSERSQTITVLGCDNAAGAHIPPFLVFPGKRMLPEFLTGATPGCDGTVSETGYSNSYVQGRDPSQIILLLYDGHRSQISISLIQWARKNNIILFVLPPHTSHLLQPMDVGCFGPFEAIYQQYAHKFMRQNIGRSITRYDVCALACKVYDHALCPKKRHYSI</sequence>
<evidence type="ECO:0000313" key="2">
    <source>
        <dbReference type="EMBL" id="KAJ8297694.1"/>
    </source>
</evidence>
<feature type="domain" description="DDE-1" evidence="1">
    <location>
        <begin position="166"/>
        <end position="231"/>
    </location>
</feature>
<comment type="caution">
    <text evidence="2">The sequence shown here is derived from an EMBL/GenBank/DDBJ whole genome shotgun (WGS) entry which is preliminary data.</text>
</comment>
<dbReference type="Proteomes" id="UP001217089">
    <property type="component" value="Unassembled WGS sequence"/>
</dbReference>
<keyword evidence="3" id="KW-1185">Reference proteome</keyword>
<dbReference type="Pfam" id="PF03184">
    <property type="entry name" value="DDE_1"/>
    <property type="match status" value="1"/>
</dbReference>
<dbReference type="InterPro" id="IPR004875">
    <property type="entry name" value="DDE_SF_endonuclease_dom"/>
</dbReference>
<proteinExistence type="predicted"/>
<gene>
    <name evidence="2" type="ORF">KUTeg_024225</name>
</gene>